<comment type="caution">
    <text evidence="2">The sequence shown here is derived from an EMBL/GenBank/DDBJ whole genome shotgun (WGS) entry which is preliminary data.</text>
</comment>
<dbReference type="InterPro" id="IPR021005">
    <property type="entry name" value="Znf_CGNR"/>
</dbReference>
<accession>A0ABN2QG48</accession>
<dbReference type="PANTHER" id="PTHR35525:SF3">
    <property type="entry name" value="BLL6575 PROTEIN"/>
    <property type="match status" value="1"/>
</dbReference>
<dbReference type="InterPro" id="IPR023286">
    <property type="entry name" value="ABATE_dom_sf"/>
</dbReference>
<evidence type="ECO:0000313" key="2">
    <source>
        <dbReference type="EMBL" id="GAA1951359.1"/>
    </source>
</evidence>
<protein>
    <recommendedName>
        <fullName evidence="1">Zinc finger CGNR domain-containing protein</fullName>
    </recommendedName>
</protein>
<dbReference type="EMBL" id="BAAAQM010000001">
    <property type="protein sequence ID" value="GAA1951359.1"/>
    <property type="molecule type" value="Genomic_DNA"/>
</dbReference>
<name>A0ABN2QG48_9ACTN</name>
<dbReference type="SUPFAM" id="SSF160904">
    <property type="entry name" value="Jann2411-like"/>
    <property type="match status" value="1"/>
</dbReference>
<dbReference type="PANTHER" id="PTHR35525">
    <property type="entry name" value="BLL6575 PROTEIN"/>
    <property type="match status" value="1"/>
</dbReference>
<sequence>MLFDSHVELLLDAAVSFVNELTDGERRGRPYTAPHGTDLPAGARRAVPETARRLPEFLPDQDAELLAHAAGVMRGVFEAMEDGRVDDAAEAVNRLLRETGARPQLDRVPGEPWAVHFHGSDDSYAIGWTAGCATALALAVGSELAGRLGVCRAPHCDRVYVDMSKNSVRQFCSAPCQSRVKAAAFRARRTAAAKP</sequence>
<dbReference type="InterPro" id="IPR010852">
    <property type="entry name" value="ABATE"/>
</dbReference>
<dbReference type="Pfam" id="PF07336">
    <property type="entry name" value="ABATE"/>
    <property type="match status" value="1"/>
</dbReference>
<organism evidence="2 3">
    <name type="scientific">Catenulispora subtropica</name>
    <dbReference type="NCBI Taxonomy" id="450798"/>
    <lineage>
        <taxon>Bacteria</taxon>
        <taxon>Bacillati</taxon>
        <taxon>Actinomycetota</taxon>
        <taxon>Actinomycetes</taxon>
        <taxon>Catenulisporales</taxon>
        <taxon>Catenulisporaceae</taxon>
        <taxon>Catenulispora</taxon>
    </lineage>
</organism>
<gene>
    <name evidence="2" type="ORF">GCM10009838_03120</name>
</gene>
<reference evidence="2 3" key="1">
    <citation type="journal article" date="2019" name="Int. J. Syst. Evol. Microbiol.">
        <title>The Global Catalogue of Microorganisms (GCM) 10K type strain sequencing project: providing services to taxonomists for standard genome sequencing and annotation.</title>
        <authorList>
            <consortium name="The Broad Institute Genomics Platform"/>
            <consortium name="The Broad Institute Genome Sequencing Center for Infectious Disease"/>
            <person name="Wu L."/>
            <person name="Ma J."/>
        </authorList>
    </citation>
    <scope>NUCLEOTIDE SEQUENCE [LARGE SCALE GENOMIC DNA]</scope>
    <source>
        <strain evidence="2 3">JCM 16013</strain>
    </source>
</reference>
<keyword evidence="3" id="KW-1185">Reference proteome</keyword>
<dbReference type="Pfam" id="PF11706">
    <property type="entry name" value="zf-CGNR"/>
    <property type="match status" value="1"/>
</dbReference>
<evidence type="ECO:0000259" key="1">
    <source>
        <dbReference type="Pfam" id="PF11706"/>
    </source>
</evidence>
<dbReference type="Gene3D" id="1.10.3300.10">
    <property type="entry name" value="Jann2411-like domain"/>
    <property type="match status" value="1"/>
</dbReference>
<feature type="domain" description="Zinc finger CGNR" evidence="1">
    <location>
        <begin position="147"/>
        <end position="189"/>
    </location>
</feature>
<proteinExistence type="predicted"/>
<dbReference type="Proteomes" id="UP001499854">
    <property type="component" value="Unassembled WGS sequence"/>
</dbReference>
<evidence type="ECO:0000313" key="3">
    <source>
        <dbReference type="Proteomes" id="UP001499854"/>
    </source>
</evidence>